<feature type="transmembrane region" description="Helical" evidence="1">
    <location>
        <begin position="221"/>
        <end position="239"/>
    </location>
</feature>
<keyword evidence="1" id="KW-1133">Transmembrane helix</keyword>
<organism evidence="2 3">
    <name type="scientific">Biomphalaria pfeifferi</name>
    <name type="common">Bloodfluke planorb</name>
    <name type="synonym">Freshwater snail</name>
    <dbReference type="NCBI Taxonomy" id="112525"/>
    <lineage>
        <taxon>Eukaryota</taxon>
        <taxon>Metazoa</taxon>
        <taxon>Spiralia</taxon>
        <taxon>Lophotrochozoa</taxon>
        <taxon>Mollusca</taxon>
        <taxon>Gastropoda</taxon>
        <taxon>Heterobranchia</taxon>
        <taxon>Euthyneura</taxon>
        <taxon>Panpulmonata</taxon>
        <taxon>Hygrophila</taxon>
        <taxon>Lymnaeoidea</taxon>
        <taxon>Planorbidae</taxon>
        <taxon>Biomphalaria</taxon>
    </lineage>
</organism>
<feature type="transmembrane region" description="Helical" evidence="1">
    <location>
        <begin position="515"/>
        <end position="534"/>
    </location>
</feature>
<accession>A0AAD8AWI5</accession>
<feature type="transmembrane region" description="Helical" evidence="1">
    <location>
        <begin position="245"/>
        <end position="266"/>
    </location>
</feature>
<sequence>MASKDESQGQSNTYCIDGTSHCHVVKVTQDAHHHNEDINHCTCVNNCQDVCQCSDTKLSDDTCHCYDLNICHDIRQRHGTSHHKNDTNHCHNTNSHHSDTCHCHGESSIHDICQCSSNVGNNYISRSNCYHEISGQASDRPYESTESMPIFGKYILLLCGTVTFGLSISLPISLSVMFLEWQDAFQVTRAHTAAVHSTCIGIIFSGGIIAGFLMDKFGARATCLIGSFLASFGLFLGFFATNIDFLIATTGVLTGSGFCLLQLPCMPCISKPFTKYRSLSISVCSFGAAAMNLIFPHMYRLLIEHFSWRGAYLIISGLAFNTCVTSFIMTSTVRIKKCVPPAPCEEKLLFHVKDIHYSKTAVNGSDGDCINVSHNFEYAVEKKSEPNLDLTALCLEEKTFQKVRRNSIVREMDSSGNQKTTVVSFVRAKMSKLLVYLQGSDWNFLRDTVFLLYLLCLGITLGSLFACFVLLMDVARTKNYDRSTGAIFILTASVANIGGRFVVCLLNLSQLCHSFVILCAFGGIASIAMILLGFITDYVYILICLVFIGGGIGGMVSIYPKCALDISMTCSGSYPLALGVTCTSEGIFDFIVPVAIGYMVDVSDNYILPLTVLGCLSLLMMSALMIVFCIQRWKQ</sequence>
<keyword evidence="1" id="KW-0472">Membrane</keyword>
<evidence type="ECO:0000313" key="3">
    <source>
        <dbReference type="Proteomes" id="UP001233172"/>
    </source>
</evidence>
<feature type="transmembrane region" description="Helical" evidence="1">
    <location>
        <begin position="540"/>
        <end position="564"/>
    </location>
</feature>
<dbReference type="InterPro" id="IPR050327">
    <property type="entry name" value="Proton-linked_MCT"/>
</dbReference>
<keyword evidence="3" id="KW-1185">Reference proteome</keyword>
<gene>
    <name evidence="2" type="ORF">Bpfe_027632</name>
</gene>
<dbReference type="Gene3D" id="1.20.1250.20">
    <property type="entry name" value="MFS general substrate transporter like domains"/>
    <property type="match status" value="1"/>
</dbReference>
<reference evidence="2" key="2">
    <citation type="submission" date="2023-04" db="EMBL/GenBank/DDBJ databases">
        <authorList>
            <person name="Bu L."/>
            <person name="Lu L."/>
            <person name="Laidemitt M.R."/>
            <person name="Zhang S.M."/>
            <person name="Mutuku M."/>
            <person name="Mkoji G."/>
            <person name="Steinauer M."/>
            <person name="Loker E.S."/>
        </authorList>
    </citation>
    <scope>NUCLEOTIDE SEQUENCE</scope>
    <source>
        <strain evidence="2">KasaAsao</strain>
        <tissue evidence="2">Whole Snail</tissue>
    </source>
</reference>
<proteinExistence type="predicted"/>
<dbReference type="PANTHER" id="PTHR11360:SF284">
    <property type="entry name" value="EG:103B4.3 PROTEIN-RELATED"/>
    <property type="match status" value="1"/>
</dbReference>
<feature type="transmembrane region" description="Helical" evidence="1">
    <location>
        <begin position="484"/>
        <end position="508"/>
    </location>
</feature>
<feature type="transmembrane region" description="Helical" evidence="1">
    <location>
        <begin position="450"/>
        <end position="472"/>
    </location>
</feature>
<comment type="caution">
    <text evidence="2">The sequence shown here is derived from an EMBL/GenBank/DDBJ whole genome shotgun (WGS) entry which is preliminary data.</text>
</comment>
<evidence type="ECO:0000256" key="1">
    <source>
        <dbReference type="SAM" id="Phobius"/>
    </source>
</evidence>
<feature type="transmembrane region" description="Helical" evidence="1">
    <location>
        <begin position="278"/>
        <end position="299"/>
    </location>
</feature>
<feature type="transmembrane region" description="Helical" evidence="1">
    <location>
        <begin position="154"/>
        <end position="174"/>
    </location>
</feature>
<feature type="transmembrane region" description="Helical" evidence="1">
    <location>
        <begin position="576"/>
        <end position="600"/>
    </location>
</feature>
<dbReference type="PANTHER" id="PTHR11360">
    <property type="entry name" value="MONOCARBOXYLATE TRANSPORTER"/>
    <property type="match status" value="1"/>
</dbReference>
<name>A0AAD8AWI5_BIOPF</name>
<feature type="transmembrane region" description="Helical" evidence="1">
    <location>
        <begin position="311"/>
        <end position="329"/>
    </location>
</feature>
<reference evidence="2" key="1">
    <citation type="journal article" date="2023" name="PLoS Negl. Trop. Dis.">
        <title>A genome sequence for Biomphalaria pfeifferi, the major vector snail for the human-infecting parasite Schistosoma mansoni.</title>
        <authorList>
            <person name="Bu L."/>
            <person name="Lu L."/>
            <person name="Laidemitt M.R."/>
            <person name="Zhang S.M."/>
            <person name="Mutuku M."/>
            <person name="Mkoji G."/>
            <person name="Steinauer M."/>
            <person name="Loker E.S."/>
        </authorList>
    </citation>
    <scope>NUCLEOTIDE SEQUENCE</scope>
    <source>
        <strain evidence="2">KasaAsao</strain>
    </source>
</reference>
<dbReference type="InterPro" id="IPR036259">
    <property type="entry name" value="MFS_trans_sf"/>
</dbReference>
<dbReference type="EMBL" id="JASAOG010000228">
    <property type="protein sequence ID" value="KAK0042968.1"/>
    <property type="molecule type" value="Genomic_DNA"/>
</dbReference>
<evidence type="ECO:0000313" key="2">
    <source>
        <dbReference type="EMBL" id="KAK0042968.1"/>
    </source>
</evidence>
<dbReference type="Proteomes" id="UP001233172">
    <property type="component" value="Unassembled WGS sequence"/>
</dbReference>
<feature type="transmembrane region" description="Helical" evidence="1">
    <location>
        <begin position="194"/>
        <end position="214"/>
    </location>
</feature>
<dbReference type="GO" id="GO:0008028">
    <property type="term" value="F:monocarboxylic acid transmembrane transporter activity"/>
    <property type="evidence" value="ECO:0007669"/>
    <property type="project" value="TreeGrafter"/>
</dbReference>
<dbReference type="SUPFAM" id="SSF103473">
    <property type="entry name" value="MFS general substrate transporter"/>
    <property type="match status" value="1"/>
</dbReference>
<keyword evidence="1" id="KW-0812">Transmembrane</keyword>
<dbReference type="InterPro" id="IPR011701">
    <property type="entry name" value="MFS"/>
</dbReference>
<dbReference type="Pfam" id="PF07690">
    <property type="entry name" value="MFS_1"/>
    <property type="match status" value="1"/>
</dbReference>
<protein>
    <submittedName>
        <fullName evidence="2">Monocarboxylate transporter 7</fullName>
    </submittedName>
</protein>
<feature type="transmembrane region" description="Helical" evidence="1">
    <location>
        <begin position="606"/>
        <end position="630"/>
    </location>
</feature>
<dbReference type="AlphaFoldDB" id="A0AAD8AWI5"/>